<dbReference type="OrthoDB" id="3731743at2"/>
<sequence length="212" mass="22669">MSTEADGAGDVPADAVAEPDDVPRRHLPAWLIALACALLLVGGTWLAGGFDVATSRLFRLPVGTQVNMGPMSVSFDRALARHSFGNWSLYVFGHCSNNTDEPLRSSADRLVANGFSTRHPVSGLVVSDASLFFGPGETIGRSSVLNPGTPPVPCQLVFDFDDFPATNFVSVGVSRMEWVDRSPTGEGDMVWSAGRVGYRFEVPVVMQPEDAP</sequence>
<name>A0A2N9JKV0_9ACTN</name>
<accession>A0A2N9JKV0</accession>
<dbReference type="EMBL" id="LT985188">
    <property type="protein sequence ID" value="SPD88178.1"/>
    <property type="molecule type" value="Genomic_DNA"/>
</dbReference>
<keyword evidence="1" id="KW-0472">Membrane</keyword>
<dbReference type="KEGG" id="mgg:MPLG2_3148"/>
<keyword evidence="1" id="KW-0812">Transmembrane</keyword>
<organism evidence="2 3">
    <name type="scientific">Micropruina glycogenica</name>
    <dbReference type="NCBI Taxonomy" id="75385"/>
    <lineage>
        <taxon>Bacteria</taxon>
        <taxon>Bacillati</taxon>
        <taxon>Actinomycetota</taxon>
        <taxon>Actinomycetes</taxon>
        <taxon>Propionibacteriales</taxon>
        <taxon>Nocardioidaceae</taxon>
        <taxon>Micropruina</taxon>
    </lineage>
</organism>
<dbReference type="Proteomes" id="UP000238164">
    <property type="component" value="Chromosome 1"/>
</dbReference>
<feature type="transmembrane region" description="Helical" evidence="1">
    <location>
        <begin position="29"/>
        <end position="50"/>
    </location>
</feature>
<dbReference type="AlphaFoldDB" id="A0A2N9JKV0"/>
<reference evidence="2 3" key="1">
    <citation type="submission" date="2018-02" db="EMBL/GenBank/DDBJ databases">
        <authorList>
            <person name="Cohen D.B."/>
            <person name="Kent A.D."/>
        </authorList>
    </citation>
    <scope>NUCLEOTIDE SEQUENCE [LARGE SCALE GENOMIC DNA]</scope>
    <source>
        <strain evidence="2">1</strain>
    </source>
</reference>
<keyword evidence="3" id="KW-1185">Reference proteome</keyword>
<evidence type="ECO:0000313" key="2">
    <source>
        <dbReference type="EMBL" id="SPD88178.1"/>
    </source>
</evidence>
<proteinExistence type="predicted"/>
<protein>
    <submittedName>
        <fullName evidence="2">Uncharacterized protein</fullName>
    </submittedName>
</protein>
<evidence type="ECO:0000313" key="3">
    <source>
        <dbReference type="Proteomes" id="UP000238164"/>
    </source>
</evidence>
<dbReference type="RefSeq" id="WP_105186743.1">
    <property type="nucleotide sequence ID" value="NZ_BAAAGO010000006.1"/>
</dbReference>
<keyword evidence="1" id="KW-1133">Transmembrane helix</keyword>
<gene>
    <name evidence="2" type="ORF">MPLG2_3148</name>
</gene>
<evidence type="ECO:0000256" key="1">
    <source>
        <dbReference type="SAM" id="Phobius"/>
    </source>
</evidence>